<keyword evidence="8" id="KW-1185">Reference proteome</keyword>
<comment type="similarity">
    <text evidence="1 3">Belongs to the glutaredoxin family.</text>
</comment>
<feature type="domain" description="Thioredoxin-like fold" evidence="6">
    <location>
        <begin position="1"/>
        <end position="76"/>
    </location>
</feature>
<dbReference type="InterPro" id="IPR036249">
    <property type="entry name" value="Thioredoxin-like_sf"/>
</dbReference>
<evidence type="ECO:0000256" key="1">
    <source>
        <dbReference type="ARBA" id="ARBA00007787"/>
    </source>
</evidence>
<feature type="disulfide bond" description="Redox-active" evidence="5">
    <location>
        <begin position="10"/>
        <end position="13"/>
    </location>
</feature>
<accession>A0A2H4VT07</accession>
<feature type="active site" description="Nucleophile" evidence="4">
    <location>
        <position position="13"/>
    </location>
</feature>
<comment type="function">
    <text evidence="3">Does not function as a glutathione-disulfide oxidoreductase in the presence of glutathione and glutathione reductase. Has low thioredoxin activity in vitro.</text>
</comment>
<keyword evidence="5" id="KW-1015">Disulfide bond</keyword>
<name>A0A2H4VT07_9EURY</name>
<evidence type="ECO:0000313" key="7">
    <source>
        <dbReference type="EMBL" id="AUB61202.1"/>
    </source>
</evidence>
<evidence type="ECO:0000259" key="6">
    <source>
        <dbReference type="Pfam" id="PF13192"/>
    </source>
</evidence>
<dbReference type="AlphaFoldDB" id="A0A2H4VT07"/>
<protein>
    <recommendedName>
        <fullName evidence="3">Thioredoxin</fullName>
    </recommendedName>
</protein>
<keyword evidence="3 5" id="KW-0676">Redox-active center</keyword>
<dbReference type="InterPro" id="IPR005243">
    <property type="entry name" value="THIRX-like_proc"/>
</dbReference>
<dbReference type="SUPFAM" id="SSF52833">
    <property type="entry name" value="Thioredoxin-like"/>
    <property type="match status" value="1"/>
</dbReference>
<proteinExistence type="inferred from homology"/>
<dbReference type="GeneID" id="35127092"/>
<gene>
    <name evidence="7" type="ORF">BK009_11295</name>
</gene>
<organism evidence="7 8">
    <name type="scientific">Methanobacterium subterraneum</name>
    <dbReference type="NCBI Taxonomy" id="59277"/>
    <lineage>
        <taxon>Archaea</taxon>
        <taxon>Methanobacteriati</taxon>
        <taxon>Methanobacteriota</taxon>
        <taxon>Methanomada group</taxon>
        <taxon>Methanobacteria</taxon>
        <taxon>Methanobacteriales</taxon>
        <taxon>Methanobacteriaceae</taxon>
        <taxon>Methanobacterium</taxon>
    </lineage>
</organism>
<dbReference type="RefSeq" id="WP_100909609.1">
    <property type="nucleotide sequence ID" value="NZ_CP017768.1"/>
</dbReference>
<feature type="active site" description="Nucleophile" evidence="4">
    <location>
        <position position="10"/>
    </location>
</feature>
<keyword evidence="3" id="KW-0813">Transport</keyword>
<dbReference type="Proteomes" id="UP000232631">
    <property type="component" value="Chromosome"/>
</dbReference>
<evidence type="ECO:0000256" key="5">
    <source>
        <dbReference type="PIRSR" id="PIRSR037031-51"/>
    </source>
</evidence>
<dbReference type="KEGG" id="msub:BK009_11295"/>
<dbReference type="EMBL" id="CP017768">
    <property type="protein sequence ID" value="AUB61202.1"/>
    <property type="molecule type" value="Genomic_DNA"/>
</dbReference>
<dbReference type="PIRSF" id="PIRSF037031">
    <property type="entry name" value="Redox_disulphide_2"/>
    <property type="match status" value="1"/>
</dbReference>
<evidence type="ECO:0000313" key="8">
    <source>
        <dbReference type="Proteomes" id="UP000232631"/>
    </source>
</evidence>
<evidence type="ECO:0000256" key="3">
    <source>
        <dbReference type="PIRNR" id="PIRNR037031"/>
    </source>
</evidence>
<keyword evidence="2 3" id="KW-0249">Electron transport</keyword>
<dbReference type="NCBIfam" id="TIGR00412">
    <property type="entry name" value="redox_disulf_2"/>
    <property type="match status" value="1"/>
</dbReference>
<evidence type="ECO:0000256" key="4">
    <source>
        <dbReference type="PIRSR" id="PIRSR037031-50"/>
    </source>
</evidence>
<evidence type="ECO:0000256" key="2">
    <source>
        <dbReference type="ARBA" id="ARBA00022982"/>
    </source>
</evidence>
<dbReference type="PANTHER" id="PTHR36450">
    <property type="entry name" value="THIOREDOXIN"/>
    <property type="match status" value="1"/>
</dbReference>
<reference evidence="7 8" key="1">
    <citation type="submission" date="2016-10" db="EMBL/GenBank/DDBJ databases">
        <title>Comparative genomics between deep and shallow subseafloor isolates.</title>
        <authorList>
            <person name="Ishii S."/>
            <person name="Miller J.R."/>
            <person name="Sutton G."/>
            <person name="Suzuki S."/>
            <person name="Methe B."/>
            <person name="Inagaki F."/>
            <person name="Imachi H."/>
        </authorList>
    </citation>
    <scope>NUCLEOTIDE SEQUENCE [LARGE SCALE GENOMIC DNA]</scope>
    <source>
        <strain evidence="7 8">A8p</strain>
    </source>
</reference>
<dbReference type="Gene3D" id="3.40.30.10">
    <property type="entry name" value="Glutaredoxin"/>
    <property type="match status" value="1"/>
</dbReference>
<dbReference type="InterPro" id="IPR012336">
    <property type="entry name" value="Thioredoxin-like_fold"/>
</dbReference>
<dbReference type="PANTHER" id="PTHR36450:SF1">
    <property type="entry name" value="THIOREDOXIN"/>
    <property type="match status" value="1"/>
</dbReference>
<sequence length="79" mass="8727">MKVQVYGTGCAKCQALEKTAKKAIDELGENVEVEKIEEMEKILEAGLLSVPGFAVEEDMKSMGRVPSVEEITKWIKAKL</sequence>
<dbReference type="Pfam" id="PF13192">
    <property type="entry name" value="Thioredoxin_3"/>
    <property type="match status" value="1"/>
</dbReference>